<evidence type="ECO:0008006" key="3">
    <source>
        <dbReference type="Google" id="ProtNLM"/>
    </source>
</evidence>
<keyword evidence="2" id="KW-1185">Reference proteome</keyword>
<evidence type="ECO:0000313" key="1">
    <source>
        <dbReference type="EMBL" id="RII43266.1"/>
    </source>
</evidence>
<dbReference type="EMBL" id="QQXK01000004">
    <property type="protein sequence ID" value="RII43266.1"/>
    <property type="molecule type" value="Genomic_DNA"/>
</dbReference>
<gene>
    <name evidence="1" type="ORF">DWB68_02895</name>
</gene>
<dbReference type="Proteomes" id="UP000265419">
    <property type="component" value="Unassembled WGS sequence"/>
</dbReference>
<dbReference type="AlphaFoldDB" id="A0A399JL55"/>
<evidence type="ECO:0000313" key="2">
    <source>
        <dbReference type="Proteomes" id="UP000265419"/>
    </source>
</evidence>
<name>A0A399JL55_9MICC</name>
<comment type="caution">
    <text evidence="1">The sequence shown here is derived from an EMBL/GenBank/DDBJ whole genome shotgun (WGS) entry which is preliminary data.</text>
</comment>
<proteinExistence type="predicted"/>
<reference evidence="1 2" key="1">
    <citation type="submission" date="2018-07" db="EMBL/GenBank/DDBJ databases">
        <title>Arthrobacter sp. nov., isolated from raw cow's milk with high bacterial count.</title>
        <authorList>
            <person name="Hahne J."/>
            <person name="Isele D."/>
            <person name="Lipski A."/>
        </authorList>
    </citation>
    <scope>NUCLEOTIDE SEQUENCE [LARGE SCALE GENOMIC DNA]</scope>
    <source>
        <strain evidence="1 2">JZ R-35</strain>
    </source>
</reference>
<accession>A0A399JL55</accession>
<protein>
    <recommendedName>
        <fullName evidence="3">DUF559 domain-containing protein</fullName>
    </recommendedName>
</protein>
<sequence>MPLAWPEHLISSAADPSVRRRFDRGECVRLVSGWYVETARWLAAKDFERFVWVLAARSTRSGRFVLCGEAALIAMRLPTFGPPRVISVAESLAGRSGQRADTLSVRGPAAAQALDVWRPVIRRHTHDGAWVGERNTGTFRTAGLLPAVLEVLGGAPLVRALPIVDALTQWDLVAQADVVDAILGLPSAAARKRARLAWESGSSLSGSVGESVSRALFVGAGLEEPKLQLGLVDGRGLIGYVDFCWPGVRVIGEFDGKLKYDGTFGASRSADQVFGQEKARENRLTALGYRVVRWGWADLYRPEQLIRTLRAAGVAQRTDREAA</sequence>
<organism evidence="1 2">
    <name type="scientific">Galactobacter valiniphilus</name>
    <dbReference type="NCBI Taxonomy" id="2676122"/>
    <lineage>
        <taxon>Bacteria</taxon>
        <taxon>Bacillati</taxon>
        <taxon>Actinomycetota</taxon>
        <taxon>Actinomycetes</taxon>
        <taxon>Micrococcales</taxon>
        <taxon>Micrococcaceae</taxon>
        <taxon>Galactobacter</taxon>
    </lineage>
</organism>